<dbReference type="EMBL" id="JASWJB010000007">
    <property type="protein sequence ID" value="KAK2616320.1"/>
    <property type="molecule type" value="Genomic_DNA"/>
</dbReference>
<evidence type="ECO:0000313" key="3">
    <source>
        <dbReference type="Proteomes" id="UP001251528"/>
    </source>
</evidence>
<protein>
    <submittedName>
        <fullName evidence="2">Uncharacterized protein</fullName>
    </submittedName>
</protein>
<sequence length="243" mass="25836">MASETETIYINQDHSPSNITVTLERTITEQVTASQPLVNPTPLTVFVYITGTSLQELLPTTKQTRTQSKGTASIQRSITSLSTSHANINILKSQPNVPNSTSPAIMGGNMTKPPVFTISNISNPSLILQNATAKIFISTINSLADTSSAATTAPSTQKQTVQTVTINQQSPVPSTFNNGDISSSEPKPQTTVKYVTVTMTPSGGTADDNIDIIIVNINTGEAVCRKKHSGKPCDTYANHNCDA</sequence>
<proteinExistence type="predicted"/>
<evidence type="ECO:0000313" key="2">
    <source>
        <dbReference type="EMBL" id="KAK2616320.1"/>
    </source>
</evidence>
<name>A0AAJ0D0X5_9HYPO</name>
<organism evidence="2 3">
    <name type="scientific">Conoideocrella luteorostrata</name>
    <dbReference type="NCBI Taxonomy" id="1105319"/>
    <lineage>
        <taxon>Eukaryota</taxon>
        <taxon>Fungi</taxon>
        <taxon>Dikarya</taxon>
        <taxon>Ascomycota</taxon>
        <taxon>Pezizomycotina</taxon>
        <taxon>Sordariomycetes</taxon>
        <taxon>Hypocreomycetidae</taxon>
        <taxon>Hypocreales</taxon>
        <taxon>Clavicipitaceae</taxon>
        <taxon>Conoideocrella</taxon>
    </lineage>
</organism>
<keyword evidence="3" id="KW-1185">Reference proteome</keyword>
<evidence type="ECO:0000256" key="1">
    <source>
        <dbReference type="SAM" id="MobiDB-lite"/>
    </source>
</evidence>
<reference evidence="2" key="1">
    <citation type="submission" date="2023-06" db="EMBL/GenBank/DDBJ databases">
        <title>Conoideocrella luteorostrata (Hypocreales: Clavicipitaceae), a potential biocontrol fungus for elongate hemlock scale in United States Christmas tree production areas.</title>
        <authorList>
            <person name="Barrett H."/>
            <person name="Lovett B."/>
            <person name="Macias A.M."/>
            <person name="Stajich J.E."/>
            <person name="Kasson M.T."/>
        </authorList>
    </citation>
    <scope>NUCLEOTIDE SEQUENCE</scope>
    <source>
        <strain evidence="2">ARSEF 14590</strain>
    </source>
</reference>
<comment type="caution">
    <text evidence="2">The sequence shown here is derived from an EMBL/GenBank/DDBJ whole genome shotgun (WGS) entry which is preliminary data.</text>
</comment>
<dbReference type="Proteomes" id="UP001251528">
    <property type="component" value="Unassembled WGS sequence"/>
</dbReference>
<feature type="region of interest" description="Disordered" evidence="1">
    <location>
        <begin position="168"/>
        <end position="189"/>
    </location>
</feature>
<accession>A0AAJ0D0X5</accession>
<gene>
    <name evidence="2" type="ORF">QQS21_000754</name>
</gene>
<dbReference type="AlphaFoldDB" id="A0AAJ0D0X5"/>